<sequence>MGDQETQEHFLATIMKAMETNDKSWEKMGINFGKPQFFMQPQIQDVQDKGELQCLFVGEKLNYTMFSHFNKYHNLDVWTVDGLTPFGKLIQGLGAEGYQQFQDFASKALERIIDWEESHIDQIKPGDKSCTSNLHIFARLDICYLNLRRNGEWNFWVNEVETWMGASYFSQWALDQNLCLVTSAIEVFEKIFSTNAV</sequence>
<reference evidence="1 2" key="1">
    <citation type="journal article" date="2016" name="Mol. Biol. Evol.">
        <title>Comparative Genomics of Early-Diverging Mushroom-Forming Fungi Provides Insights into the Origins of Lignocellulose Decay Capabilities.</title>
        <authorList>
            <person name="Nagy L.G."/>
            <person name="Riley R."/>
            <person name="Tritt A."/>
            <person name="Adam C."/>
            <person name="Daum C."/>
            <person name="Floudas D."/>
            <person name="Sun H."/>
            <person name="Yadav J.S."/>
            <person name="Pangilinan J."/>
            <person name="Larsson K.H."/>
            <person name="Matsuura K."/>
            <person name="Barry K."/>
            <person name="Labutti K."/>
            <person name="Kuo R."/>
            <person name="Ohm R.A."/>
            <person name="Bhattacharya S.S."/>
            <person name="Shirouzu T."/>
            <person name="Yoshinaga Y."/>
            <person name="Martin F.M."/>
            <person name="Grigoriev I.V."/>
            <person name="Hibbett D.S."/>
        </authorList>
    </citation>
    <scope>NUCLEOTIDE SEQUENCE [LARGE SCALE GENOMIC DNA]</scope>
    <source>
        <strain evidence="1 2">HHB14362 ss-1</strain>
    </source>
</reference>
<name>A0A165MBQ5_9AGAM</name>
<organism evidence="1 2">
    <name type="scientific">Neolentinus lepideus HHB14362 ss-1</name>
    <dbReference type="NCBI Taxonomy" id="1314782"/>
    <lineage>
        <taxon>Eukaryota</taxon>
        <taxon>Fungi</taxon>
        <taxon>Dikarya</taxon>
        <taxon>Basidiomycota</taxon>
        <taxon>Agaricomycotina</taxon>
        <taxon>Agaricomycetes</taxon>
        <taxon>Gloeophyllales</taxon>
        <taxon>Gloeophyllaceae</taxon>
        <taxon>Neolentinus</taxon>
    </lineage>
</organism>
<dbReference type="STRING" id="1314782.A0A165MBQ5"/>
<evidence type="ECO:0000313" key="2">
    <source>
        <dbReference type="Proteomes" id="UP000076761"/>
    </source>
</evidence>
<protein>
    <submittedName>
        <fullName evidence="1">Uncharacterized protein</fullName>
    </submittedName>
</protein>
<proteinExistence type="predicted"/>
<dbReference type="InParanoid" id="A0A165MBQ5"/>
<keyword evidence="2" id="KW-1185">Reference proteome</keyword>
<evidence type="ECO:0000313" key="1">
    <source>
        <dbReference type="EMBL" id="KZT18139.1"/>
    </source>
</evidence>
<dbReference type="Proteomes" id="UP000076761">
    <property type="component" value="Unassembled WGS sequence"/>
</dbReference>
<dbReference type="AlphaFoldDB" id="A0A165MBQ5"/>
<gene>
    <name evidence="1" type="ORF">NEOLEDRAFT_1152770</name>
</gene>
<accession>A0A165MBQ5</accession>
<dbReference type="EMBL" id="KV425705">
    <property type="protein sequence ID" value="KZT18139.1"/>
    <property type="molecule type" value="Genomic_DNA"/>
</dbReference>
<dbReference type="OrthoDB" id="3071471at2759"/>